<reference evidence="1" key="1">
    <citation type="submission" date="2023-03" db="EMBL/GenBank/DDBJ databases">
        <title>Massive genome expansion in bonnet fungi (Mycena s.s.) driven by repeated elements and novel gene families across ecological guilds.</title>
        <authorList>
            <consortium name="Lawrence Berkeley National Laboratory"/>
            <person name="Harder C.B."/>
            <person name="Miyauchi S."/>
            <person name="Viragh M."/>
            <person name="Kuo A."/>
            <person name="Thoen E."/>
            <person name="Andreopoulos B."/>
            <person name="Lu D."/>
            <person name="Skrede I."/>
            <person name="Drula E."/>
            <person name="Henrissat B."/>
            <person name="Morin E."/>
            <person name="Kohler A."/>
            <person name="Barry K."/>
            <person name="LaButti K."/>
            <person name="Morin E."/>
            <person name="Salamov A."/>
            <person name="Lipzen A."/>
            <person name="Mereny Z."/>
            <person name="Hegedus B."/>
            <person name="Baldrian P."/>
            <person name="Stursova M."/>
            <person name="Weitz H."/>
            <person name="Taylor A."/>
            <person name="Grigoriev I.V."/>
            <person name="Nagy L.G."/>
            <person name="Martin F."/>
            <person name="Kauserud H."/>
        </authorList>
    </citation>
    <scope>NUCLEOTIDE SEQUENCE</scope>
    <source>
        <strain evidence="1">CBHHK067</strain>
    </source>
</reference>
<evidence type="ECO:0000313" key="1">
    <source>
        <dbReference type="EMBL" id="KAJ7689659.1"/>
    </source>
</evidence>
<evidence type="ECO:0000313" key="2">
    <source>
        <dbReference type="Proteomes" id="UP001221757"/>
    </source>
</evidence>
<keyword evidence="2" id="KW-1185">Reference proteome</keyword>
<evidence type="ECO:0008006" key="3">
    <source>
        <dbReference type="Google" id="ProtNLM"/>
    </source>
</evidence>
<name>A0AAD7GHR6_MYCRO</name>
<dbReference type="AlphaFoldDB" id="A0AAD7GHR6"/>
<dbReference type="EMBL" id="JARKIE010000070">
    <property type="protein sequence ID" value="KAJ7689659.1"/>
    <property type="molecule type" value="Genomic_DNA"/>
</dbReference>
<dbReference type="InterPro" id="IPR036047">
    <property type="entry name" value="F-box-like_dom_sf"/>
</dbReference>
<comment type="caution">
    <text evidence="1">The sequence shown here is derived from an EMBL/GenBank/DDBJ whole genome shotgun (WGS) entry which is preliminary data.</text>
</comment>
<protein>
    <recommendedName>
        <fullName evidence="3">F-box domain-containing protein</fullName>
    </recommendedName>
</protein>
<accession>A0AAD7GHR6</accession>
<proteinExistence type="predicted"/>
<dbReference type="Proteomes" id="UP001221757">
    <property type="component" value="Unassembled WGS sequence"/>
</dbReference>
<sequence>MSSLGPILEELGEDVLLQILCSSDIYTTLSASRVNRYLNEITRAKQLWVLHVQDLVRRGLIDIPPPFILEDFSTASLIDLVKCVVTGPETWTAGSVPQVSAEITLNPVKDSTSGFVGDCRAKLLAGGRHLLFPRSTALELWDVTTQRLIWSAPFSPLHFEARPAPGSIILAALPFDETTGATILEIHHIDTRAGESTALLRLPVVQHDCLQDPKIRDDLVLVPMRALLIEAVLLINWHTQRYMLLEVGLFTEAPDVGLLPGHLFVATPYSASHDGLQLDVYNLKTLEPLWRRLADINFAVRVKLVDHAHSVLPLPTAGLLPTDIEILQMVVHESPLNAGIYNISIYAWGYPRRVVARYSCVATIGKPNGQVEVECVSVGRAPDELQDVQQLSYAGYALDGMTHGLWHAASHAESQVLAMAERCEWTHLSTGSGVVTRVMSTEIVLSYYR</sequence>
<organism evidence="1 2">
    <name type="scientific">Mycena rosella</name>
    <name type="common">Pink bonnet</name>
    <name type="synonym">Agaricus rosellus</name>
    <dbReference type="NCBI Taxonomy" id="1033263"/>
    <lineage>
        <taxon>Eukaryota</taxon>
        <taxon>Fungi</taxon>
        <taxon>Dikarya</taxon>
        <taxon>Basidiomycota</taxon>
        <taxon>Agaricomycotina</taxon>
        <taxon>Agaricomycetes</taxon>
        <taxon>Agaricomycetidae</taxon>
        <taxon>Agaricales</taxon>
        <taxon>Marasmiineae</taxon>
        <taxon>Mycenaceae</taxon>
        <taxon>Mycena</taxon>
    </lineage>
</organism>
<gene>
    <name evidence="1" type="ORF">B0H17DRAFT_1202111</name>
</gene>
<dbReference type="SUPFAM" id="SSF81383">
    <property type="entry name" value="F-box domain"/>
    <property type="match status" value="1"/>
</dbReference>